<reference evidence="2 3" key="1">
    <citation type="submission" date="2021-06" db="EMBL/GenBank/DDBJ databases">
        <title>Faecalicatena sp. nov. isolated from porcine feces.</title>
        <authorList>
            <person name="Oh B.S."/>
            <person name="Lee J.H."/>
        </authorList>
    </citation>
    <scope>NUCLEOTIDE SEQUENCE [LARGE SCALE GENOMIC DNA]</scope>
    <source>
        <strain evidence="2 3">AGMB00832</strain>
    </source>
</reference>
<evidence type="ECO:0000313" key="3">
    <source>
        <dbReference type="Proteomes" id="UP000723714"/>
    </source>
</evidence>
<feature type="signal peptide" evidence="1">
    <location>
        <begin position="1"/>
        <end position="21"/>
    </location>
</feature>
<gene>
    <name evidence="2" type="ORF">HGO97_022405</name>
</gene>
<evidence type="ECO:0008006" key="4">
    <source>
        <dbReference type="Google" id="ProtNLM"/>
    </source>
</evidence>
<dbReference type="Proteomes" id="UP000723714">
    <property type="component" value="Unassembled WGS sequence"/>
</dbReference>
<protein>
    <recommendedName>
        <fullName evidence="4">Lipoprotein</fullName>
    </recommendedName>
</protein>
<comment type="caution">
    <text evidence="2">The sequence shown here is derived from an EMBL/GenBank/DDBJ whole genome shotgun (WGS) entry which is preliminary data.</text>
</comment>
<organism evidence="2 3">
    <name type="scientific">Faecalicatena faecalis</name>
    <dbReference type="NCBI Taxonomy" id="2726362"/>
    <lineage>
        <taxon>Bacteria</taxon>
        <taxon>Bacillati</taxon>
        <taxon>Bacillota</taxon>
        <taxon>Clostridia</taxon>
        <taxon>Lachnospirales</taxon>
        <taxon>Lachnospiraceae</taxon>
        <taxon>Faecalicatena</taxon>
    </lineage>
</organism>
<sequence length="219" mass="25137">MNKRKGIAAILVSVMVLALLAGCTKKFDASGYTKSILDLYYKGETEQYVKLTQTTKEKAEEQYTQNLDQMVEELSEWELSDELMEKFRGFLADLNKNVKYTVGEAKEDKDGNFTVDVTVEPIMNLTDAVDVYVERYEEYTQKLMEDVENGAKIPTEEEILNDEIELYYNVLRESLDSGVKYGDAETVTMHVEKNSDNKYEIPQEDFKALEALTMSTDFN</sequence>
<evidence type="ECO:0000256" key="1">
    <source>
        <dbReference type="SAM" id="SignalP"/>
    </source>
</evidence>
<evidence type="ECO:0000313" key="2">
    <source>
        <dbReference type="EMBL" id="MBU3878553.1"/>
    </source>
</evidence>
<keyword evidence="3" id="KW-1185">Reference proteome</keyword>
<feature type="chain" id="PRO_5047369424" description="Lipoprotein" evidence="1">
    <location>
        <begin position="22"/>
        <end position="219"/>
    </location>
</feature>
<dbReference type="EMBL" id="JABACJ020000038">
    <property type="protein sequence ID" value="MBU3878553.1"/>
    <property type="molecule type" value="Genomic_DNA"/>
</dbReference>
<proteinExistence type="predicted"/>
<dbReference type="PROSITE" id="PS51257">
    <property type="entry name" value="PROKAR_LIPOPROTEIN"/>
    <property type="match status" value="1"/>
</dbReference>
<dbReference type="RefSeq" id="WP_216245387.1">
    <property type="nucleotide sequence ID" value="NZ_JABACJ020000038.1"/>
</dbReference>
<accession>A0ABS6DAA6</accession>
<name>A0ABS6DAA6_9FIRM</name>
<keyword evidence="1" id="KW-0732">Signal</keyword>